<dbReference type="RefSeq" id="WP_119813029.1">
    <property type="nucleotide sequence ID" value="NZ_QYUP01000181.1"/>
</dbReference>
<dbReference type="GO" id="GO:0005886">
    <property type="term" value="C:plasma membrane"/>
    <property type="evidence" value="ECO:0007669"/>
    <property type="project" value="UniProtKB-SubCell"/>
</dbReference>
<gene>
    <name evidence="13 15" type="primary">ubiB</name>
    <name evidence="15" type="ORF">D3872_23415</name>
</gene>
<comment type="pathway">
    <text evidence="1 13">Cofactor biosynthesis; ubiquinone biosynthesis [regulation].</text>
</comment>
<keyword evidence="3 13" id="KW-1003">Cell membrane</keyword>
<keyword evidence="16" id="KW-1185">Reference proteome</keyword>
<evidence type="ECO:0000313" key="15">
    <source>
        <dbReference type="EMBL" id="RJG08546.1"/>
    </source>
</evidence>
<comment type="caution">
    <text evidence="13">Lacks conserved residue(s) required for the propagation of feature annotation.</text>
</comment>
<dbReference type="NCBIfam" id="TIGR01982">
    <property type="entry name" value="UbiB"/>
    <property type="match status" value="1"/>
</dbReference>
<evidence type="ECO:0000313" key="16">
    <source>
        <dbReference type="Proteomes" id="UP000284006"/>
    </source>
</evidence>
<evidence type="ECO:0000256" key="8">
    <source>
        <dbReference type="ARBA" id="ARBA00022741"/>
    </source>
</evidence>
<dbReference type="GO" id="GO:0004672">
    <property type="term" value="F:protein kinase activity"/>
    <property type="evidence" value="ECO:0007669"/>
    <property type="project" value="UniProtKB-UniRule"/>
</dbReference>
<evidence type="ECO:0000256" key="12">
    <source>
        <dbReference type="ARBA" id="ARBA00023136"/>
    </source>
</evidence>
<evidence type="ECO:0000256" key="4">
    <source>
        <dbReference type="ARBA" id="ARBA00022519"/>
    </source>
</evidence>
<feature type="active site" description="Proton acceptor" evidence="13">
    <location>
        <position position="283"/>
    </location>
</feature>
<evidence type="ECO:0000256" key="10">
    <source>
        <dbReference type="ARBA" id="ARBA00022840"/>
    </source>
</evidence>
<keyword evidence="8 13" id="KW-0547">Nucleotide-binding</keyword>
<keyword evidence="12 13" id="KW-0472">Membrane</keyword>
<dbReference type="GO" id="GO:0010795">
    <property type="term" value="P:regulation of ubiquinone biosynthetic process"/>
    <property type="evidence" value="ECO:0007669"/>
    <property type="project" value="UniProtKB-UniRule"/>
</dbReference>
<evidence type="ECO:0000259" key="14">
    <source>
        <dbReference type="PROSITE" id="PS50011"/>
    </source>
</evidence>
<keyword evidence="9 13" id="KW-0418">Kinase</keyword>
<dbReference type="UniPathway" id="UPA00232"/>
<evidence type="ECO:0000256" key="7">
    <source>
        <dbReference type="ARBA" id="ARBA00022692"/>
    </source>
</evidence>
<evidence type="ECO:0000256" key="13">
    <source>
        <dbReference type="HAMAP-Rule" id="MF_00414"/>
    </source>
</evidence>
<dbReference type="InterPro" id="IPR050154">
    <property type="entry name" value="UbiB_kinase"/>
</dbReference>
<comment type="function">
    <text evidence="13">Is probably a protein kinase regulator of UbiI activity which is involved in aerobic coenzyme Q (ubiquinone) biosynthesis.</text>
</comment>
<evidence type="ECO:0000256" key="9">
    <source>
        <dbReference type="ARBA" id="ARBA00022777"/>
    </source>
</evidence>
<dbReference type="InterPro" id="IPR011009">
    <property type="entry name" value="Kinase-like_dom_sf"/>
</dbReference>
<feature type="domain" description="Protein kinase" evidence="14">
    <location>
        <begin position="120"/>
        <end position="486"/>
    </location>
</feature>
<dbReference type="EC" id="2.7.-.-" evidence="13"/>
<dbReference type="AlphaFoldDB" id="A0A418X7S3"/>
<dbReference type="PROSITE" id="PS50011">
    <property type="entry name" value="PROTEIN_KINASE_DOM"/>
    <property type="match status" value="1"/>
</dbReference>
<protein>
    <recommendedName>
        <fullName evidence="13">Probable protein kinase UbiB</fullName>
        <ecNumber evidence="13">2.7.-.-</ecNumber>
    </recommendedName>
    <alternativeName>
        <fullName evidence="13">Ubiquinone biosynthesis protein UbiB</fullName>
    </alternativeName>
</protein>
<comment type="caution">
    <text evidence="15">The sequence shown here is derived from an EMBL/GenBank/DDBJ whole genome shotgun (WGS) entry which is preliminary data.</text>
</comment>
<dbReference type="PANTHER" id="PTHR10566:SF113">
    <property type="entry name" value="PROTEIN ACTIVITY OF BC1 COMPLEX KINASE 7, CHLOROPLASTIC"/>
    <property type="match status" value="1"/>
</dbReference>
<evidence type="ECO:0000256" key="2">
    <source>
        <dbReference type="ARBA" id="ARBA00009670"/>
    </source>
</evidence>
<feature type="binding site" evidence="13">
    <location>
        <begin position="126"/>
        <end position="134"/>
    </location>
    <ligand>
        <name>ATP</name>
        <dbReference type="ChEBI" id="CHEBI:30616"/>
    </ligand>
</feature>
<dbReference type="CDD" id="cd13972">
    <property type="entry name" value="UbiB"/>
    <property type="match status" value="1"/>
</dbReference>
<dbReference type="SUPFAM" id="SSF56112">
    <property type="entry name" value="Protein kinase-like (PK-like)"/>
    <property type="match status" value="1"/>
</dbReference>
<evidence type="ECO:0000256" key="3">
    <source>
        <dbReference type="ARBA" id="ARBA00022475"/>
    </source>
</evidence>
<keyword evidence="5 13" id="KW-0808">Transferase</keyword>
<dbReference type="HAMAP" id="MF_00414">
    <property type="entry name" value="UbiB"/>
    <property type="match status" value="1"/>
</dbReference>
<keyword evidence="10 13" id="KW-0067">ATP-binding</keyword>
<dbReference type="Pfam" id="PF03109">
    <property type="entry name" value="ABC1"/>
    <property type="match status" value="1"/>
</dbReference>
<proteinExistence type="inferred from homology"/>
<dbReference type="GO" id="GO:0006744">
    <property type="term" value="P:ubiquinone biosynthetic process"/>
    <property type="evidence" value="ECO:0007669"/>
    <property type="project" value="UniProtKB-UniPathway"/>
</dbReference>
<dbReference type="OrthoDB" id="9795390at2"/>
<evidence type="ECO:0000256" key="11">
    <source>
        <dbReference type="ARBA" id="ARBA00022989"/>
    </source>
</evidence>
<dbReference type="PANTHER" id="PTHR10566">
    <property type="entry name" value="CHAPERONE-ACTIVITY OF BC1 COMPLEX CABC1 -RELATED"/>
    <property type="match status" value="1"/>
</dbReference>
<dbReference type="InterPro" id="IPR010232">
    <property type="entry name" value="UbiB"/>
</dbReference>
<evidence type="ECO:0000256" key="1">
    <source>
        <dbReference type="ARBA" id="ARBA00005020"/>
    </source>
</evidence>
<comment type="similarity">
    <text evidence="13">Belongs to the ABC1 family. UbiB subfamily.</text>
</comment>
<dbReference type="InterPro" id="IPR004147">
    <property type="entry name" value="ABC1_dom"/>
</dbReference>
<keyword evidence="4" id="KW-0997">Cell inner membrane</keyword>
<dbReference type="InterPro" id="IPR045308">
    <property type="entry name" value="UbiB_bact"/>
</dbReference>
<feature type="transmembrane region" description="Helical" evidence="13">
    <location>
        <begin position="494"/>
        <end position="516"/>
    </location>
</feature>
<keyword evidence="11 13" id="KW-1133">Transmembrane helix</keyword>
<evidence type="ECO:0000256" key="5">
    <source>
        <dbReference type="ARBA" id="ARBA00022679"/>
    </source>
</evidence>
<organism evidence="15 16">
    <name type="scientific">Massilia cavernae</name>
    <dbReference type="NCBI Taxonomy" id="2320864"/>
    <lineage>
        <taxon>Bacteria</taxon>
        <taxon>Pseudomonadati</taxon>
        <taxon>Pseudomonadota</taxon>
        <taxon>Betaproteobacteria</taxon>
        <taxon>Burkholderiales</taxon>
        <taxon>Oxalobacteraceae</taxon>
        <taxon>Telluria group</taxon>
        <taxon>Massilia</taxon>
    </lineage>
</organism>
<keyword evidence="15" id="KW-0830">Ubiquinone</keyword>
<reference evidence="15 16" key="1">
    <citation type="submission" date="2018-09" db="EMBL/GenBank/DDBJ databases">
        <authorList>
            <person name="Zhu H."/>
        </authorList>
    </citation>
    <scope>NUCLEOTIDE SEQUENCE [LARGE SCALE GENOMIC DNA]</scope>
    <source>
        <strain evidence="15 16">K1S02-61</strain>
    </source>
</reference>
<dbReference type="Proteomes" id="UP000284006">
    <property type="component" value="Unassembled WGS sequence"/>
</dbReference>
<sequence>MILKFLRLLKIIRVAIKYGLDEIAISGFQVPRTAKLIDTVIFWRDISAPRGVRLRMALEELGPIFVKFGQVLSTRRDLMPYDIADELALLQDRVPPFPSDEAIAQITRSLRAHPDQLFASFERTPVASASIAQVHFATLKDGKEIAVKVLRPGMKRLIDEDVALMHIAVDLLTRVWSESKRLKPKEVVAEFDKYLHDELDLMREAANASQLRRNFANSTLLMVPEMYWDYCSTDVIVMERMHGIPVSQIDRLAAEGVDLKKLSRDGVEIFFTQVFRDGFFHADMHPGNILVSIEPKTFGRYIALDFGIVGTLNDFDKDYLSQNFLAFFRRDYKRVAEAHIESGWAPRETRVDELESAVRACCEPIFDRPLKDISFGQILLRLFQTSRRFNVEVQPQLVLLQKTLLNIEGLGRQLDPDLDLWKTAKPYLERWMAEQVGLQGMWERIKAEAPGYTHIIPQLPRMLHKALQATAEPRGPDNELLLALVIEQRRTNRMLAFIVVFAGTLGLGLAGIQLYLRLYAGA</sequence>
<dbReference type="NCBIfam" id="NF003404">
    <property type="entry name" value="PRK04750.1"/>
    <property type="match status" value="1"/>
</dbReference>
<evidence type="ECO:0000256" key="6">
    <source>
        <dbReference type="ARBA" id="ARBA00022688"/>
    </source>
</evidence>
<accession>A0A418X7S3</accession>
<dbReference type="GO" id="GO:0005524">
    <property type="term" value="F:ATP binding"/>
    <property type="evidence" value="ECO:0007669"/>
    <property type="project" value="UniProtKB-KW"/>
</dbReference>
<feature type="binding site" evidence="13">
    <location>
        <position position="148"/>
    </location>
    <ligand>
        <name>ATP</name>
        <dbReference type="ChEBI" id="CHEBI:30616"/>
    </ligand>
</feature>
<keyword evidence="6 13" id="KW-0831">Ubiquinone biosynthesis</keyword>
<comment type="similarity">
    <text evidence="2">Belongs to the protein kinase superfamily. ADCK protein kinase family.</text>
</comment>
<dbReference type="InterPro" id="IPR000719">
    <property type="entry name" value="Prot_kinase_dom"/>
</dbReference>
<name>A0A418X7S3_9BURK</name>
<comment type="subcellular location">
    <subcellularLocation>
        <location evidence="13">Cell membrane</location>
        <topology evidence="13">Single-pass membrane protein</topology>
    </subcellularLocation>
</comment>
<keyword evidence="7 13" id="KW-0812">Transmembrane</keyword>
<dbReference type="EMBL" id="QYUP01000181">
    <property type="protein sequence ID" value="RJG08546.1"/>
    <property type="molecule type" value="Genomic_DNA"/>
</dbReference>